<proteinExistence type="predicted"/>
<evidence type="ECO:0000259" key="1">
    <source>
        <dbReference type="Pfam" id="PF04155"/>
    </source>
</evidence>
<dbReference type="InterPro" id="IPR007284">
    <property type="entry name" value="Ground-like_dom"/>
</dbReference>
<dbReference type="Proteomes" id="UP000271087">
    <property type="component" value="Unassembled WGS sequence"/>
</dbReference>
<protein>
    <submittedName>
        <fullName evidence="4">Ground-like domain-containing protein</fullName>
    </submittedName>
</protein>
<reference evidence="4" key="1">
    <citation type="submission" date="2016-06" db="UniProtKB">
        <authorList>
            <consortium name="WormBaseParasite"/>
        </authorList>
    </citation>
    <scope>IDENTIFICATION</scope>
</reference>
<dbReference type="Pfam" id="PF04155">
    <property type="entry name" value="Ground-like"/>
    <property type="match status" value="1"/>
</dbReference>
<evidence type="ECO:0000313" key="4">
    <source>
        <dbReference type="WBParaSite" id="nOo.2.0.1.t11493-RA"/>
    </source>
</evidence>
<dbReference type="OrthoDB" id="5819427at2759"/>
<sequence length="123" mass="13685">PPPPPPVVPLPCPCPSPCCCDSQCKFRSRKRRELNARAFAREVQSSNDNPSCNNTTLRDAIKQNLVNDVWLAKEMIQKAVTAKYPSIPYSIICATGDLAYTAQSQDFCLVQQNNVSCYVFRSS</sequence>
<gene>
    <name evidence="2" type="ORF">NOO_LOCUS11493</name>
</gene>
<dbReference type="WBParaSite" id="nOo.2.0.1.t11493-RA">
    <property type="protein sequence ID" value="nOo.2.0.1.t11493-RA"/>
    <property type="gene ID" value="nOo.2.0.1.g11493"/>
</dbReference>
<evidence type="ECO:0000313" key="3">
    <source>
        <dbReference type="Proteomes" id="UP000271087"/>
    </source>
</evidence>
<feature type="domain" description="Ground-like" evidence="1">
    <location>
        <begin position="50"/>
        <end position="120"/>
    </location>
</feature>
<dbReference type="STRING" id="42157.A0A182ETL6"/>
<reference evidence="2 3" key="2">
    <citation type="submission" date="2018-08" db="EMBL/GenBank/DDBJ databases">
        <authorList>
            <person name="Laetsch R D."/>
            <person name="Stevens L."/>
            <person name="Kumar S."/>
            <person name="Blaxter L. M."/>
        </authorList>
    </citation>
    <scope>NUCLEOTIDE SEQUENCE [LARGE SCALE GENOMIC DNA]</scope>
</reference>
<organism evidence="4">
    <name type="scientific">Onchocerca ochengi</name>
    <name type="common">Filarial nematode worm</name>
    <dbReference type="NCBI Taxonomy" id="42157"/>
    <lineage>
        <taxon>Eukaryota</taxon>
        <taxon>Metazoa</taxon>
        <taxon>Ecdysozoa</taxon>
        <taxon>Nematoda</taxon>
        <taxon>Chromadorea</taxon>
        <taxon>Rhabditida</taxon>
        <taxon>Spirurina</taxon>
        <taxon>Spiruromorpha</taxon>
        <taxon>Filarioidea</taxon>
        <taxon>Onchocercidae</taxon>
        <taxon>Onchocerca</taxon>
    </lineage>
</organism>
<dbReference type="AlphaFoldDB" id="A0A182ETL6"/>
<dbReference type="EMBL" id="UYRW01008088">
    <property type="protein sequence ID" value="VDM96252.1"/>
    <property type="molecule type" value="Genomic_DNA"/>
</dbReference>
<keyword evidence="3" id="KW-1185">Reference proteome</keyword>
<accession>A0A182ETL6</accession>
<evidence type="ECO:0000313" key="2">
    <source>
        <dbReference type="EMBL" id="VDM96252.1"/>
    </source>
</evidence>
<name>A0A182ETL6_ONCOC</name>